<keyword evidence="11" id="KW-1185">Reference proteome</keyword>
<dbReference type="InterPro" id="IPR016024">
    <property type="entry name" value="ARM-type_fold"/>
</dbReference>
<feature type="region of interest" description="Disordered" evidence="9">
    <location>
        <begin position="427"/>
        <end position="452"/>
    </location>
</feature>
<dbReference type="InterPro" id="IPR018936">
    <property type="entry name" value="PI3/4_kinase_CS"/>
</dbReference>
<dbReference type="PROSITE" id="PS51545">
    <property type="entry name" value="PIK_HELICAL"/>
    <property type="match status" value="1"/>
</dbReference>
<evidence type="ECO:0000256" key="3">
    <source>
        <dbReference type="ARBA" id="ARBA00022777"/>
    </source>
</evidence>
<evidence type="ECO:0000256" key="7">
    <source>
        <dbReference type="ARBA" id="ARBA00029297"/>
    </source>
</evidence>
<dbReference type="EnsemblMetazoa" id="PPA06159.1">
    <property type="protein sequence ID" value="PPA06159.1"/>
    <property type="gene ID" value="WBGene00095713"/>
</dbReference>
<dbReference type="PROSITE" id="PS50290">
    <property type="entry name" value="PI3_4_KINASE_3"/>
    <property type="match status" value="1"/>
</dbReference>
<dbReference type="SMART" id="SM00146">
    <property type="entry name" value="PI3Kc"/>
    <property type="match status" value="1"/>
</dbReference>
<dbReference type="GO" id="GO:0005737">
    <property type="term" value="C:cytoplasm"/>
    <property type="evidence" value="ECO:0000318"/>
    <property type="project" value="GO_Central"/>
</dbReference>
<dbReference type="GO" id="GO:0048015">
    <property type="term" value="P:phosphatidylinositol-mediated signaling"/>
    <property type="evidence" value="ECO:0000318"/>
    <property type="project" value="GO_Central"/>
</dbReference>
<dbReference type="Gene3D" id="1.10.1070.11">
    <property type="entry name" value="Phosphatidylinositol 3-/4-kinase, catalytic domain"/>
    <property type="match status" value="1"/>
</dbReference>
<dbReference type="SUPFAM" id="SSF64268">
    <property type="entry name" value="PX domain"/>
    <property type="match status" value="1"/>
</dbReference>
<dbReference type="SUPFAM" id="SSF49562">
    <property type="entry name" value="C2 domain (Calcium/lipid-binding domain, CaLB)"/>
    <property type="match status" value="1"/>
</dbReference>
<dbReference type="GO" id="GO:0005524">
    <property type="term" value="F:ATP binding"/>
    <property type="evidence" value="ECO:0007669"/>
    <property type="project" value="UniProtKB-KW"/>
</dbReference>
<dbReference type="PROSITE" id="PS00916">
    <property type="entry name" value="PI3_4_KINASE_2"/>
    <property type="match status" value="1"/>
</dbReference>
<comment type="similarity">
    <text evidence="8">Belongs to the PI3/PI4-kinase family.</text>
</comment>
<dbReference type="InterPro" id="IPR000008">
    <property type="entry name" value="C2_dom"/>
</dbReference>
<dbReference type="Pfam" id="PF00613">
    <property type="entry name" value="PI3Ka"/>
    <property type="match status" value="1"/>
</dbReference>
<dbReference type="InterPro" id="IPR011009">
    <property type="entry name" value="Kinase-like_dom_sf"/>
</dbReference>
<evidence type="ECO:0000256" key="2">
    <source>
        <dbReference type="ARBA" id="ARBA00022741"/>
    </source>
</evidence>
<dbReference type="Pfam" id="PF00454">
    <property type="entry name" value="PI3_PI4_kinase"/>
    <property type="match status" value="1"/>
</dbReference>
<keyword evidence="5" id="KW-0443">Lipid metabolism</keyword>
<dbReference type="PROSITE" id="PS50004">
    <property type="entry name" value="C2"/>
    <property type="match status" value="1"/>
</dbReference>
<gene>
    <name evidence="10" type="primary">WBGene00095713</name>
</gene>
<dbReference type="PROSITE" id="PS50195">
    <property type="entry name" value="PX"/>
    <property type="match status" value="1"/>
</dbReference>
<dbReference type="SUPFAM" id="SSF48371">
    <property type="entry name" value="ARM repeat"/>
    <property type="match status" value="1"/>
</dbReference>
<organism evidence="10 11">
    <name type="scientific">Pristionchus pacificus</name>
    <name type="common">Parasitic nematode worm</name>
    <dbReference type="NCBI Taxonomy" id="54126"/>
    <lineage>
        <taxon>Eukaryota</taxon>
        <taxon>Metazoa</taxon>
        <taxon>Ecdysozoa</taxon>
        <taxon>Nematoda</taxon>
        <taxon>Chromadorea</taxon>
        <taxon>Rhabditida</taxon>
        <taxon>Rhabditina</taxon>
        <taxon>Diplogasteromorpha</taxon>
        <taxon>Diplogasteroidea</taxon>
        <taxon>Neodiplogasteridae</taxon>
        <taxon>Pristionchus</taxon>
    </lineage>
</organism>
<dbReference type="GO" id="GO:0016303">
    <property type="term" value="F:1-phosphatidylinositol-3-kinase activity"/>
    <property type="evidence" value="ECO:0000318"/>
    <property type="project" value="GO_Central"/>
</dbReference>
<dbReference type="InterPro" id="IPR002420">
    <property type="entry name" value="PI3K-type_C2_dom"/>
</dbReference>
<dbReference type="Gene3D" id="3.30.1520.10">
    <property type="entry name" value="Phox-like domain"/>
    <property type="match status" value="1"/>
</dbReference>
<dbReference type="Gene3D" id="3.10.20.90">
    <property type="entry name" value="Phosphatidylinositol 3-kinase Catalytic Subunit, Chain A, domain 1"/>
    <property type="match status" value="1"/>
</dbReference>
<dbReference type="Gene3D" id="2.60.40.150">
    <property type="entry name" value="C2 domain"/>
    <property type="match status" value="2"/>
</dbReference>
<dbReference type="Gene3D" id="3.30.1010.10">
    <property type="entry name" value="Phosphatidylinositol 3-kinase Catalytic Subunit, Chain A, domain 4"/>
    <property type="match status" value="1"/>
</dbReference>
<dbReference type="InterPro" id="IPR036940">
    <property type="entry name" value="PI3/4_kinase_cat_sf"/>
</dbReference>
<reference evidence="10" key="2">
    <citation type="submission" date="2022-06" db="UniProtKB">
        <authorList>
            <consortium name="EnsemblMetazoa"/>
        </authorList>
    </citation>
    <scope>IDENTIFICATION</scope>
    <source>
        <strain evidence="10">PS312</strain>
    </source>
</reference>
<accession>A0A8R1U592</accession>
<dbReference type="SUPFAM" id="SSF54236">
    <property type="entry name" value="Ubiquitin-like"/>
    <property type="match status" value="1"/>
</dbReference>
<dbReference type="InterPro" id="IPR001263">
    <property type="entry name" value="PI3K_accessory_dom"/>
</dbReference>
<dbReference type="GO" id="GO:0043491">
    <property type="term" value="P:phosphatidylinositol 3-kinase/protein kinase B signal transduction"/>
    <property type="evidence" value="ECO:0000318"/>
    <property type="project" value="GO_Central"/>
</dbReference>
<dbReference type="GO" id="GO:0016477">
    <property type="term" value="P:cell migration"/>
    <property type="evidence" value="ECO:0000318"/>
    <property type="project" value="GO_Central"/>
</dbReference>
<dbReference type="Pfam" id="PF00168">
    <property type="entry name" value="C2"/>
    <property type="match status" value="1"/>
</dbReference>
<evidence type="ECO:0000256" key="4">
    <source>
        <dbReference type="ARBA" id="ARBA00022840"/>
    </source>
</evidence>
<dbReference type="SUPFAM" id="SSF56112">
    <property type="entry name" value="Protein kinase-like (PK-like)"/>
    <property type="match status" value="1"/>
</dbReference>
<dbReference type="Proteomes" id="UP000005239">
    <property type="component" value="Unassembled WGS sequence"/>
</dbReference>
<dbReference type="PANTHER" id="PTHR10048">
    <property type="entry name" value="PHOSPHATIDYLINOSITOL KINASE"/>
    <property type="match status" value="1"/>
</dbReference>
<dbReference type="GO" id="GO:0090386">
    <property type="term" value="P:phagosome maturation involved in apoptotic cell clearance"/>
    <property type="evidence" value="ECO:0007669"/>
    <property type="project" value="EnsemblMetazoa"/>
</dbReference>
<dbReference type="SMART" id="SM00145">
    <property type="entry name" value="PI3Ka"/>
    <property type="match status" value="1"/>
</dbReference>
<dbReference type="GO" id="GO:0036092">
    <property type="term" value="P:phosphatidylinositol-3-phosphate biosynthetic process"/>
    <property type="evidence" value="ECO:0000318"/>
    <property type="project" value="GO_Central"/>
</dbReference>
<comment type="catalytic activity">
    <reaction evidence="7">
        <text>a 1,2-diacyl-sn-glycero-3-phospho-(1D-myo-inositol 4-phosphate) + ATP = a 1,2-diacyl-sn-glycero-3-phospho-(1D-myo-inositol-3,4-bisphosphate) + ADP + H(+)</text>
        <dbReference type="Rhea" id="RHEA:18373"/>
        <dbReference type="ChEBI" id="CHEBI:15378"/>
        <dbReference type="ChEBI" id="CHEBI:30616"/>
        <dbReference type="ChEBI" id="CHEBI:57658"/>
        <dbReference type="ChEBI" id="CHEBI:58178"/>
        <dbReference type="ChEBI" id="CHEBI:456216"/>
        <dbReference type="EC" id="2.7.1.154"/>
    </reaction>
    <physiologicalReaction direction="left-to-right" evidence="7">
        <dbReference type="Rhea" id="RHEA:18374"/>
    </physiologicalReaction>
</comment>
<protein>
    <submittedName>
        <fullName evidence="10">Phosphatidylinositol-4-phosphate 3-kinase</fullName>
    </submittedName>
</protein>
<dbReference type="InterPro" id="IPR042236">
    <property type="entry name" value="PI3K_accessory_sf"/>
</dbReference>
<sequence>MYVNSIGISTLWQAPQRCSNAPQRCSNVRQLHRNLNPIAGSSTLFECTSTPSESQPYCSLLNDVRMYVNSIGISTQLQAPQRCSNVRQLHRNLTPNAASSTLFECTSTPSESQLNCRLLNAVRMYVNSIGISALLQPSQRCSNVRQLHRNLNPIAGSSTLFECSSKLFECTSTPSESQPYGRLLNAVRMYVNSIGISTQLQAPQRCSNVRQLHRNLTPNAASSTLFECTSTPSESQPNCRLLNAVRMYPPQRCSNVRQLHRNLTLNAASSTLFECTSTPSESQPNCRLLNAVRMYVNSIGISTLLQPSQRCSNVRQLHRNLTPIAASSTLFESFSTLFECTSTPSESEPYCSLLNAVRICSSEVRTRDNRWQWLGNRAMRNWSSCSPSRSKKIANDNDLIHLEGGDLQERERQETIRKIKRLYSHPSNLNTLDQHTPPHHQQLYPTPSIGWSPLLTTQQRVPQLQQQPLPPTTHQHAPFPPIPVFPAGGPSSFYPIAGPSVPLPNTSAPPPLYPRIKRTSESATHQIRPNWSAQNTSFSHLPTASSATLPPPLPTRRRSPNEGHPTSTPPPHTTATPLPVRLSSVVPVQDECPSVVREIYVPYCSIGTPRMVNGDLIDLEDMDREASTMNEDIWREFDPLYLRNAQQRKSLPIRPTADKKETETQQLELDCLNDFRARTPSLFEQLDALHTDSQSPTPPLRFHSALAPVPTTADSVKIVVFKDHSWKQSSARRDIPLTVDTSVSVDFILSSVVLQFLDEEGGEDERGIDDYCLKVYGLDEILPNDSIFGRNLYVGKCLLQGKEIKLEVGRRDASRSTAEVRRESLGRLTSQISATCVIDPEDIHQVSLHLKPELMLFEEAVRENQPLKVAHHQLKIKQLVKLLCTRCGNIQPVGLHNRLNKYLNAGSAQLPSARNDMIGSLHGLIYSFCESSLSMHCLAPLRKPSDIVRFVDNSEDRLHVMANSLHNIPDEWSSNYREFLVRVHFYHGVTAIETAGEARKKIKTDALFPYIDLSLYATFDRMLCTTPREGKFFFSVWGIPQAVQTGDSAPADEAPEHLGSATLPLFDHNRILRRTGQDAVLAVTLPVGDDVIKFPEVEADQEENRARHESSKYAFSTLLQSEQELLMDLLENQHIELSQDDKELLWQRRHYLTDYPEALALILESVGDWSVAFLPSIYECLDAWAELPPIMALTLLLPKFPDERVRAKAIQWIDESSKRSSDFVFSFLPQLVEALRFELHEDSALARFLVDLTYRDGKYAFEIYWQLQQRIDHFGSTNFEYAHRCSLLQGEILGRHKGELGQQIVRQRWLLNELEGIQNRLKDIDDREKLQVLRLHLGRLDADLLQSPVALPILPSFSCCGINVSECGIFNSNAKPLRLVFKGINDTYSVIHKSGDDMRQDALVLHIVNLMNDIWKEKNLDLRMILFHAMPVGYRKGMAELVSDCATLCDIQKTHGMTGVFKDDVLNRWLMQHSDGSEFSFKQSLDNFRRSCAGWCVATYVLGIGDRHNDNILVTRRGHVFHIDFGKYMGDWQRAGGFKRDRVPFVFTQEMCYVVNQGPRQTAEYQVFIDYCTKAFNALRAKHPTLMNLLKLMACSGIPGINQESITFVENNLMLSMSENEATVQFTEMLQQSLKSAFPRINFAIHTVAQIVSGGSLGGQDNNKLSFVPQLYNEQTDGRITQVTVQGVTKMKIPSKIYMYRMEVIRANSVITSVVSRSFSELNEFYIKLRRRFPSIPFPQLTRGSNMRTNVLAVAERRLVDVETFIKFLFTLKGEVAHCDLVYTFFHSLLRDNGGDVITETAQAGSAPSNSRVCLVNLKLSYNQSKALLTVFVGHGKNFAEASPGSPPDSYIKTYLRPDQRKDTKMKTAVVKNSCNPTFNSEMRYEHMESTSSIERRLLEVSVWYSGSLENSKQYAFFFPLKKLAEAPMDRKAIRFLDEWIELRRSSSGADDYAYG</sequence>
<dbReference type="PROSITE" id="PS51547">
    <property type="entry name" value="C2_PI3K"/>
    <property type="match status" value="1"/>
</dbReference>
<dbReference type="GO" id="GO:0035091">
    <property type="term" value="F:phosphatidylinositol binding"/>
    <property type="evidence" value="ECO:0007669"/>
    <property type="project" value="InterPro"/>
</dbReference>
<evidence type="ECO:0000256" key="1">
    <source>
        <dbReference type="ARBA" id="ARBA00022679"/>
    </source>
</evidence>
<dbReference type="PROSITE" id="PS51546">
    <property type="entry name" value="PI3K_RBD"/>
    <property type="match status" value="1"/>
</dbReference>
<evidence type="ECO:0000256" key="5">
    <source>
        <dbReference type="ARBA" id="ARBA00023098"/>
    </source>
</evidence>
<keyword evidence="1" id="KW-0808">Transferase</keyword>
<dbReference type="InterPro" id="IPR029071">
    <property type="entry name" value="Ubiquitin-like_domsf"/>
</dbReference>
<dbReference type="InterPro" id="IPR015433">
    <property type="entry name" value="PI3/4_kinase"/>
</dbReference>
<evidence type="ECO:0000313" key="10">
    <source>
        <dbReference type="EnsemblMetazoa" id="PPA06159.1"/>
    </source>
</evidence>
<evidence type="ECO:0000256" key="9">
    <source>
        <dbReference type="SAM" id="MobiDB-lite"/>
    </source>
</evidence>
<dbReference type="FunFam" id="1.10.1070.11:FF:000001">
    <property type="entry name" value="Phosphatidylinositol 4,5-bisphosphate 3-kinase catalytic subunit"/>
    <property type="match status" value="1"/>
</dbReference>
<dbReference type="FunFam" id="3.30.1010.10:FF:000001">
    <property type="entry name" value="Phosphatidylinositol 4-phosphate 3-kinase C2 domain-containing subunit beta"/>
    <property type="match status" value="1"/>
</dbReference>
<dbReference type="GO" id="GO:0031143">
    <property type="term" value="C:pseudopodium"/>
    <property type="evidence" value="ECO:0007669"/>
    <property type="project" value="EnsemblMetazoa"/>
</dbReference>
<dbReference type="SMART" id="SM00144">
    <property type="entry name" value="PI3K_rbd"/>
    <property type="match status" value="1"/>
</dbReference>
<dbReference type="InterPro" id="IPR035892">
    <property type="entry name" value="C2_domain_sf"/>
</dbReference>
<dbReference type="GO" id="GO:0035005">
    <property type="term" value="F:1-phosphatidylinositol-4-phosphate 3-kinase activity"/>
    <property type="evidence" value="ECO:0000318"/>
    <property type="project" value="GO_Central"/>
</dbReference>
<keyword evidence="2" id="KW-0547">Nucleotide-binding</keyword>
<evidence type="ECO:0000256" key="6">
    <source>
        <dbReference type="ARBA" id="ARBA00023985"/>
    </source>
</evidence>
<evidence type="ECO:0000256" key="8">
    <source>
        <dbReference type="PROSITE-ProRule" id="PRU00880"/>
    </source>
</evidence>
<dbReference type="GO" id="GO:0032009">
    <property type="term" value="C:early phagosome"/>
    <property type="evidence" value="ECO:0007669"/>
    <property type="project" value="EnsemblMetazoa"/>
</dbReference>
<proteinExistence type="inferred from homology"/>
<keyword evidence="3" id="KW-0418">Kinase</keyword>
<comment type="catalytic activity">
    <reaction evidence="6">
        <text>a 1,2-diacyl-sn-glycero-3-phospho-(1D-myo-inositol) + ATP = a 1,2-diacyl-sn-glycero-3-phospho-(1D-myo-inositol-3-phosphate) + ADP + H(+)</text>
        <dbReference type="Rhea" id="RHEA:12709"/>
        <dbReference type="ChEBI" id="CHEBI:15378"/>
        <dbReference type="ChEBI" id="CHEBI:30616"/>
        <dbReference type="ChEBI" id="CHEBI:57880"/>
        <dbReference type="ChEBI" id="CHEBI:58088"/>
        <dbReference type="ChEBI" id="CHEBI:456216"/>
        <dbReference type="EC" id="2.7.1.137"/>
    </reaction>
    <physiologicalReaction direction="left-to-right" evidence="6">
        <dbReference type="Rhea" id="RHEA:12710"/>
    </physiologicalReaction>
</comment>
<name>A0A2A6BJJ3_PRIPA</name>
<keyword evidence="4" id="KW-0067">ATP-binding</keyword>
<dbReference type="GO" id="GO:0005886">
    <property type="term" value="C:plasma membrane"/>
    <property type="evidence" value="ECO:0000318"/>
    <property type="project" value="GO_Central"/>
</dbReference>
<dbReference type="InterPro" id="IPR000403">
    <property type="entry name" value="PI3/4_kinase_cat_dom"/>
</dbReference>
<dbReference type="GO" id="GO:0002119">
    <property type="term" value="P:nematode larval development"/>
    <property type="evidence" value="ECO:0007669"/>
    <property type="project" value="EnsemblMetazoa"/>
</dbReference>
<evidence type="ECO:0000313" key="11">
    <source>
        <dbReference type="Proteomes" id="UP000005239"/>
    </source>
</evidence>
<dbReference type="Pfam" id="PF00787">
    <property type="entry name" value="PX"/>
    <property type="match status" value="1"/>
</dbReference>
<dbReference type="SMART" id="SM00312">
    <property type="entry name" value="PX"/>
    <property type="match status" value="1"/>
</dbReference>
<dbReference type="SMART" id="SM00239">
    <property type="entry name" value="C2"/>
    <property type="match status" value="1"/>
</dbReference>
<dbReference type="GO" id="GO:0060100">
    <property type="term" value="P:positive regulation of phagocytosis, engulfment"/>
    <property type="evidence" value="ECO:0007669"/>
    <property type="project" value="EnsemblMetazoa"/>
</dbReference>
<dbReference type="InterPro" id="IPR036871">
    <property type="entry name" value="PX_dom_sf"/>
</dbReference>
<dbReference type="InterPro" id="IPR001683">
    <property type="entry name" value="PX_dom"/>
</dbReference>
<feature type="compositionally biased region" description="Polar residues" evidence="9">
    <location>
        <begin position="521"/>
        <end position="540"/>
    </location>
</feature>
<accession>A0A2A6BJJ3</accession>
<feature type="region of interest" description="Disordered" evidence="9">
    <location>
        <begin position="505"/>
        <end position="578"/>
    </location>
</feature>
<reference evidence="11" key="1">
    <citation type="journal article" date="2008" name="Nat. Genet.">
        <title>The Pristionchus pacificus genome provides a unique perspective on nematode lifestyle and parasitism.</title>
        <authorList>
            <person name="Dieterich C."/>
            <person name="Clifton S.W."/>
            <person name="Schuster L.N."/>
            <person name="Chinwalla A."/>
            <person name="Delehaunty K."/>
            <person name="Dinkelacker I."/>
            <person name="Fulton L."/>
            <person name="Fulton R."/>
            <person name="Godfrey J."/>
            <person name="Minx P."/>
            <person name="Mitreva M."/>
            <person name="Roeseler W."/>
            <person name="Tian H."/>
            <person name="Witte H."/>
            <person name="Yang S.P."/>
            <person name="Wilson R.K."/>
            <person name="Sommer R.J."/>
        </authorList>
    </citation>
    <scope>NUCLEOTIDE SEQUENCE [LARGE SCALE GENOMIC DNA]</scope>
    <source>
        <strain evidence="11">PS312</strain>
    </source>
</reference>
<dbReference type="Gene3D" id="1.25.40.70">
    <property type="entry name" value="Phosphatidylinositol 3-kinase, accessory domain (PIK)"/>
    <property type="match status" value="1"/>
</dbReference>
<dbReference type="PANTHER" id="PTHR10048:SF14">
    <property type="entry name" value="LD28067P"/>
    <property type="match status" value="1"/>
</dbReference>
<dbReference type="InterPro" id="IPR000341">
    <property type="entry name" value="PI3K_Ras-bd_dom"/>
</dbReference>